<accession>A0ABW1LLS6</accession>
<dbReference type="InterPro" id="IPR013783">
    <property type="entry name" value="Ig-like_fold"/>
</dbReference>
<dbReference type="PANTHER" id="PTHR30570">
    <property type="entry name" value="PERIPLASMIC PHOSPHATE BINDING COMPONENT OF PHOSPHATE ABC TRANSPORTER"/>
    <property type="match status" value="1"/>
</dbReference>
<dbReference type="Gene3D" id="3.40.190.10">
    <property type="entry name" value="Periplasmic binding protein-like II"/>
    <property type="match status" value="2"/>
</dbReference>
<dbReference type="InterPro" id="IPR032109">
    <property type="entry name" value="Big_3_5"/>
</dbReference>
<sequence length="521" mass="53364">MTAAPAMAAYAPDADDSKTTTITSTDLVGVGSDTSQHALKLLADAWNGGARTDYGQTFDVASFSALGGGTLPAPLVLDQGGADVPRPSGSGPGRNTLFGATRVSNVDFARSSSSPSAQNFTDGMRVIPFALDTVVVAVSGTSPVASFNPTLTLDQLKAIYKTCTLTNWHDVNAAYPSQPIEPFIPKSGSGTEDFFKKSGVLPSNDLTYGACVKDHTDDSNADGTRVQEHDPGLFTLKPNAIVPFSKGRAALTNGAVKAVAGDEVAFKRNLYNVVRADEASRADIQAFFGEDGFVCSAAAHDIIKSAGFDQLATSALNGDCGKVLNAASSNYTINTVTTPTVAVTGAGTSAGYNLTATLTSDPTAVGTVTFSENGTELAADVPIVSGRAVSSPIKLAAGSHSVKAVYTPGASNFLGAEKTSTLVVKAPKVKSVIAESFPAKVKLKKKAKTATVSGVVSVKGATGKVSVKLGKKVLKTVALKGGKAKVALAKLKKGAYKLTIAYAGDATHLAGTKTFTVKVVK</sequence>
<dbReference type="Gene3D" id="2.60.40.10">
    <property type="entry name" value="Immunoglobulins"/>
    <property type="match status" value="2"/>
</dbReference>
<protein>
    <submittedName>
        <fullName evidence="2">Ig-like domain repeat protein</fullName>
    </submittedName>
</protein>
<dbReference type="EMBL" id="JBHSRJ010000005">
    <property type="protein sequence ID" value="MFC6044674.1"/>
    <property type="molecule type" value="Genomic_DNA"/>
</dbReference>
<dbReference type="RefSeq" id="WP_379156453.1">
    <property type="nucleotide sequence ID" value="NZ_JBHSRJ010000005.1"/>
</dbReference>
<evidence type="ECO:0000259" key="1">
    <source>
        <dbReference type="Pfam" id="PF16640"/>
    </source>
</evidence>
<dbReference type="Pfam" id="PF16640">
    <property type="entry name" value="Big_3_5"/>
    <property type="match status" value="1"/>
</dbReference>
<gene>
    <name evidence="2" type="ORF">ACFPYL_16405</name>
</gene>
<dbReference type="InterPro" id="IPR050811">
    <property type="entry name" value="Phosphate_ABC_transporter"/>
</dbReference>
<dbReference type="Proteomes" id="UP001596135">
    <property type="component" value="Unassembled WGS sequence"/>
</dbReference>
<proteinExistence type="predicted"/>
<dbReference type="SUPFAM" id="SSF53850">
    <property type="entry name" value="Periplasmic binding protein-like II"/>
    <property type="match status" value="1"/>
</dbReference>
<organism evidence="2 3">
    <name type="scientific">Nocardioides hankookensis</name>
    <dbReference type="NCBI Taxonomy" id="443157"/>
    <lineage>
        <taxon>Bacteria</taxon>
        <taxon>Bacillati</taxon>
        <taxon>Actinomycetota</taxon>
        <taxon>Actinomycetes</taxon>
        <taxon>Propionibacteriales</taxon>
        <taxon>Nocardioidaceae</taxon>
        <taxon>Nocardioides</taxon>
    </lineage>
</organism>
<evidence type="ECO:0000313" key="2">
    <source>
        <dbReference type="EMBL" id="MFC6044674.1"/>
    </source>
</evidence>
<feature type="domain" description="Bacterial Ig-like" evidence="1">
    <location>
        <begin position="449"/>
        <end position="519"/>
    </location>
</feature>
<name>A0ABW1LLS6_9ACTN</name>
<dbReference type="PANTHER" id="PTHR30570:SF1">
    <property type="entry name" value="PHOSPHATE-BINDING PROTEIN PSTS"/>
    <property type="match status" value="1"/>
</dbReference>
<keyword evidence="3" id="KW-1185">Reference proteome</keyword>
<evidence type="ECO:0000313" key="3">
    <source>
        <dbReference type="Proteomes" id="UP001596135"/>
    </source>
</evidence>
<comment type="caution">
    <text evidence="2">The sequence shown here is derived from an EMBL/GenBank/DDBJ whole genome shotgun (WGS) entry which is preliminary data.</text>
</comment>
<reference evidence="3" key="1">
    <citation type="journal article" date="2019" name="Int. J. Syst. Evol. Microbiol.">
        <title>The Global Catalogue of Microorganisms (GCM) 10K type strain sequencing project: providing services to taxonomists for standard genome sequencing and annotation.</title>
        <authorList>
            <consortium name="The Broad Institute Genomics Platform"/>
            <consortium name="The Broad Institute Genome Sequencing Center for Infectious Disease"/>
            <person name="Wu L."/>
            <person name="Ma J."/>
        </authorList>
    </citation>
    <scope>NUCLEOTIDE SEQUENCE [LARGE SCALE GENOMIC DNA]</scope>
    <source>
        <strain evidence="3">CCUG 54522</strain>
    </source>
</reference>